<accession>A0ABR0ALC6</accession>
<comment type="caution">
    <text evidence="1">The sequence shown here is derived from an EMBL/GenBank/DDBJ whole genome shotgun (WGS) entry which is preliminary data.</text>
</comment>
<evidence type="ECO:0000313" key="2">
    <source>
        <dbReference type="Proteomes" id="UP001234178"/>
    </source>
</evidence>
<name>A0ABR0ALC6_9CRUS</name>
<dbReference type="EMBL" id="JAOYFB010000038">
    <property type="protein sequence ID" value="KAK4025912.1"/>
    <property type="molecule type" value="Genomic_DNA"/>
</dbReference>
<gene>
    <name evidence="1" type="ORF">OUZ56_014947</name>
</gene>
<sequence length="169" mass="19705">MFYFKDNLHQKVPSWICILNRDPVSIVPLNSVLRRDSQSILNLMVTSVPDTCQHSAIMKPTTGFGKSQRFEATLLYQKYCKYWRFHCENEFSKWSGIMQSKLNSNLTCKHGDWQDFRAMFLVFRGNQLHRSAVTTHLCGRLELSKNSMGISADLFNDRTITRIETMDKN</sequence>
<proteinExistence type="predicted"/>
<dbReference type="Proteomes" id="UP001234178">
    <property type="component" value="Unassembled WGS sequence"/>
</dbReference>
<keyword evidence="2" id="KW-1185">Reference proteome</keyword>
<organism evidence="1 2">
    <name type="scientific">Daphnia magna</name>
    <dbReference type="NCBI Taxonomy" id="35525"/>
    <lineage>
        <taxon>Eukaryota</taxon>
        <taxon>Metazoa</taxon>
        <taxon>Ecdysozoa</taxon>
        <taxon>Arthropoda</taxon>
        <taxon>Crustacea</taxon>
        <taxon>Branchiopoda</taxon>
        <taxon>Diplostraca</taxon>
        <taxon>Cladocera</taxon>
        <taxon>Anomopoda</taxon>
        <taxon>Daphniidae</taxon>
        <taxon>Daphnia</taxon>
    </lineage>
</organism>
<protein>
    <submittedName>
        <fullName evidence="1">Uncharacterized protein</fullName>
    </submittedName>
</protein>
<evidence type="ECO:0000313" key="1">
    <source>
        <dbReference type="EMBL" id="KAK4025912.1"/>
    </source>
</evidence>
<reference evidence="1 2" key="1">
    <citation type="journal article" date="2023" name="Nucleic Acids Res.">
        <title>The hologenome of Daphnia magna reveals possible DNA methylation and microbiome-mediated evolution of the host genome.</title>
        <authorList>
            <person name="Chaturvedi A."/>
            <person name="Li X."/>
            <person name="Dhandapani V."/>
            <person name="Marshall H."/>
            <person name="Kissane S."/>
            <person name="Cuenca-Cambronero M."/>
            <person name="Asole G."/>
            <person name="Calvet F."/>
            <person name="Ruiz-Romero M."/>
            <person name="Marangio P."/>
            <person name="Guigo R."/>
            <person name="Rago D."/>
            <person name="Mirbahai L."/>
            <person name="Eastwood N."/>
            <person name="Colbourne J.K."/>
            <person name="Zhou J."/>
            <person name="Mallon E."/>
            <person name="Orsini L."/>
        </authorList>
    </citation>
    <scope>NUCLEOTIDE SEQUENCE [LARGE SCALE GENOMIC DNA]</scope>
    <source>
        <strain evidence="1">LRV0_1</strain>
    </source>
</reference>